<evidence type="ECO:0000313" key="4">
    <source>
        <dbReference type="EMBL" id="CAB4190209.1"/>
    </source>
</evidence>
<evidence type="ECO:0000313" key="6">
    <source>
        <dbReference type="EMBL" id="CAB4210820.1"/>
    </source>
</evidence>
<dbReference type="EMBL" id="LR797154">
    <property type="protein sequence ID" value="CAB4190209.1"/>
    <property type="molecule type" value="Genomic_DNA"/>
</dbReference>
<reference evidence="3" key="1">
    <citation type="submission" date="2020-05" db="EMBL/GenBank/DDBJ databases">
        <authorList>
            <person name="Chiriac C."/>
            <person name="Salcher M."/>
            <person name="Ghai R."/>
            <person name="Kavagutti S V."/>
        </authorList>
    </citation>
    <scope>NUCLEOTIDE SEQUENCE</scope>
</reference>
<gene>
    <name evidence="3" type="ORF">UFOVP1064_20</name>
    <name evidence="4" type="ORF">UFOVP1197_43</name>
    <name evidence="5" type="ORF">UFOVP1294_47</name>
    <name evidence="6" type="ORF">UFOVP1412_50</name>
    <name evidence="7" type="ORF">UFOVP1515_21</name>
    <name evidence="1" type="ORF">UFOVP659_55</name>
    <name evidence="2" type="ORF">UFOVP885_34</name>
</gene>
<proteinExistence type="predicted"/>
<evidence type="ECO:0000313" key="7">
    <source>
        <dbReference type="EMBL" id="CAB5226690.1"/>
    </source>
</evidence>
<evidence type="ECO:0000313" key="2">
    <source>
        <dbReference type="EMBL" id="CAB4169425.1"/>
    </source>
</evidence>
<organism evidence="3">
    <name type="scientific">uncultured Caudovirales phage</name>
    <dbReference type="NCBI Taxonomy" id="2100421"/>
    <lineage>
        <taxon>Viruses</taxon>
        <taxon>Duplodnaviria</taxon>
        <taxon>Heunggongvirae</taxon>
        <taxon>Uroviricota</taxon>
        <taxon>Caudoviricetes</taxon>
        <taxon>Peduoviridae</taxon>
        <taxon>Maltschvirus</taxon>
        <taxon>Maltschvirus maltsch</taxon>
    </lineage>
</organism>
<name>A0A6J5QAD4_9CAUD</name>
<evidence type="ECO:0000313" key="3">
    <source>
        <dbReference type="EMBL" id="CAB4181249.1"/>
    </source>
</evidence>
<dbReference type="EMBL" id="LR797365">
    <property type="protein sequence ID" value="CAB4210820.1"/>
    <property type="molecule type" value="Genomic_DNA"/>
</dbReference>
<dbReference type="EMBL" id="LR797241">
    <property type="protein sequence ID" value="CAB4195917.1"/>
    <property type="molecule type" value="Genomic_DNA"/>
</dbReference>
<protein>
    <submittedName>
        <fullName evidence="3">Uncharacterized protein</fullName>
    </submittedName>
</protein>
<evidence type="ECO:0000313" key="1">
    <source>
        <dbReference type="EMBL" id="CAB4156302.1"/>
    </source>
</evidence>
<sequence length="52" mass="5899">MIPLNNLKPKYVLALYRIGKAKGRGLAPFLKHPRDMIALRKEAQRVGKLVSK</sequence>
<dbReference type="EMBL" id="LR796846">
    <property type="protein sequence ID" value="CAB4169425.1"/>
    <property type="molecule type" value="Genomic_DNA"/>
</dbReference>
<evidence type="ECO:0000313" key="5">
    <source>
        <dbReference type="EMBL" id="CAB4195917.1"/>
    </source>
</evidence>
<dbReference type="EMBL" id="LR796628">
    <property type="protein sequence ID" value="CAB4156302.1"/>
    <property type="molecule type" value="Genomic_DNA"/>
</dbReference>
<accession>A0A6J5QAD4</accession>
<dbReference type="EMBL" id="LR797015">
    <property type="protein sequence ID" value="CAB4181249.1"/>
    <property type="molecule type" value="Genomic_DNA"/>
</dbReference>
<dbReference type="EMBL" id="LR798365">
    <property type="protein sequence ID" value="CAB5226690.1"/>
    <property type="molecule type" value="Genomic_DNA"/>
</dbReference>